<proteinExistence type="predicted"/>
<name>A0A6J7G1S8_9ZZZZ</name>
<dbReference type="EMBL" id="CAFBMQ010000002">
    <property type="protein sequence ID" value="CAB4897619.1"/>
    <property type="molecule type" value="Genomic_DNA"/>
</dbReference>
<reference evidence="1" key="1">
    <citation type="submission" date="2020-05" db="EMBL/GenBank/DDBJ databases">
        <authorList>
            <person name="Chiriac C."/>
            <person name="Salcher M."/>
            <person name="Ghai R."/>
            <person name="Kavagutti S V."/>
        </authorList>
    </citation>
    <scope>NUCLEOTIDE SEQUENCE</scope>
</reference>
<organism evidence="1">
    <name type="scientific">freshwater metagenome</name>
    <dbReference type="NCBI Taxonomy" id="449393"/>
    <lineage>
        <taxon>unclassified sequences</taxon>
        <taxon>metagenomes</taxon>
        <taxon>ecological metagenomes</taxon>
    </lineage>
</organism>
<accession>A0A6J7G1S8</accession>
<evidence type="ECO:0000313" key="1">
    <source>
        <dbReference type="EMBL" id="CAB4897619.1"/>
    </source>
</evidence>
<dbReference type="AlphaFoldDB" id="A0A6J7G1S8"/>
<protein>
    <submittedName>
        <fullName evidence="1">Unannotated protein</fullName>
    </submittedName>
</protein>
<gene>
    <name evidence="1" type="ORF">UFOPK3609_00106</name>
</gene>
<sequence length="230" mass="24532">MNPTHPLSTTAAPDRHVLLEHWQREIDAAPRVPDPKALWSTIGRRLVDGHDEHRHLAGVCAAICTNPLAARVRTDSDRIVADVGCDHHRHCFTLQALLLGTAAVVLTADPFPMSHGDAARTHPIPRTAQTLHQLQRDLHALTGLSRAIAAGYAHPTRAAHPDTRTGGLSTATPGALVACTAVCDGHRPGLQLQLDGAAALHITDAPSALARLVDQTCGLLLQPLIDRLQS</sequence>